<dbReference type="EMBL" id="JAACNO010002745">
    <property type="protein sequence ID" value="KAF4131146.1"/>
    <property type="molecule type" value="Genomic_DNA"/>
</dbReference>
<comment type="caution">
    <text evidence="1">The sequence shown here is derived from an EMBL/GenBank/DDBJ whole genome shotgun (WGS) entry which is preliminary data.</text>
</comment>
<sequence length="104" mass="11867">MAALFIHLEEVATAVANEQGTSGLTLHYVYQFREALINHLHHPGSSLGTRFLYQMGGDSYECCGRRRIMFNSEIAVAVTQQRLVLPSRKCWLRLEQCRKHCTSL</sequence>
<reference evidence="1" key="1">
    <citation type="submission" date="2020-03" db="EMBL/GenBank/DDBJ databases">
        <title>Hybrid Assembly of Korean Phytophthora infestans isolates.</title>
        <authorList>
            <person name="Prokchorchik M."/>
            <person name="Lee Y."/>
            <person name="Seo J."/>
            <person name="Cho J.-H."/>
            <person name="Park Y.-E."/>
            <person name="Jang D.-C."/>
            <person name="Im J.-S."/>
            <person name="Choi J.-G."/>
            <person name="Park H.-J."/>
            <person name="Lee G.-B."/>
            <person name="Lee Y.-G."/>
            <person name="Hong S.-Y."/>
            <person name="Cho K."/>
            <person name="Sohn K.H."/>
        </authorList>
    </citation>
    <scope>NUCLEOTIDE SEQUENCE</scope>
    <source>
        <strain evidence="1">KR_2_A2</strain>
    </source>
</reference>
<dbReference type="Proteomes" id="UP000704712">
    <property type="component" value="Unassembled WGS sequence"/>
</dbReference>
<proteinExistence type="predicted"/>
<evidence type="ECO:0000313" key="1">
    <source>
        <dbReference type="EMBL" id="KAF4131146.1"/>
    </source>
</evidence>
<name>A0A8S9TQI5_PHYIN</name>
<protein>
    <submittedName>
        <fullName evidence="1">Uncharacterized protein</fullName>
    </submittedName>
</protein>
<accession>A0A8S9TQI5</accession>
<dbReference type="AlphaFoldDB" id="A0A8S9TQI5"/>
<organism evidence="1 2">
    <name type="scientific">Phytophthora infestans</name>
    <name type="common">Potato late blight agent</name>
    <name type="synonym">Botrytis infestans</name>
    <dbReference type="NCBI Taxonomy" id="4787"/>
    <lineage>
        <taxon>Eukaryota</taxon>
        <taxon>Sar</taxon>
        <taxon>Stramenopiles</taxon>
        <taxon>Oomycota</taxon>
        <taxon>Peronosporomycetes</taxon>
        <taxon>Peronosporales</taxon>
        <taxon>Peronosporaceae</taxon>
        <taxon>Phytophthora</taxon>
    </lineage>
</organism>
<gene>
    <name evidence="1" type="ORF">GN958_ATG19581</name>
</gene>
<evidence type="ECO:0000313" key="2">
    <source>
        <dbReference type="Proteomes" id="UP000704712"/>
    </source>
</evidence>